<dbReference type="EMBL" id="GGEC01082453">
    <property type="protein sequence ID" value="MBX62937.1"/>
    <property type="molecule type" value="Transcribed_RNA"/>
</dbReference>
<name>A0A2P2Q7K3_RHIMU</name>
<dbReference type="AlphaFoldDB" id="A0A2P2Q7K3"/>
<proteinExistence type="predicted"/>
<sequence length="33" mass="3745">MVACLYVLFLPRSPAGYLLMVLNYLVQVKTLSK</sequence>
<accession>A0A2P2Q7K3</accession>
<evidence type="ECO:0000313" key="1">
    <source>
        <dbReference type="EMBL" id="MBX62937.1"/>
    </source>
</evidence>
<protein>
    <submittedName>
        <fullName evidence="1">Uncharacterized protein</fullName>
    </submittedName>
</protein>
<reference evidence="1" key="1">
    <citation type="submission" date="2018-02" db="EMBL/GenBank/DDBJ databases">
        <title>Rhizophora mucronata_Transcriptome.</title>
        <authorList>
            <person name="Meera S.P."/>
            <person name="Sreeshan A."/>
            <person name="Augustine A."/>
        </authorList>
    </citation>
    <scope>NUCLEOTIDE SEQUENCE</scope>
    <source>
        <tissue evidence="1">Leaf</tissue>
    </source>
</reference>
<organism evidence="1">
    <name type="scientific">Rhizophora mucronata</name>
    <name type="common">Asiatic mangrove</name>
    <dbReference type="NCBI Taxonomy" id="61149"/>
    <lineage>
        <taxon>Eukaryota</taxon>
        <taxon>Viridiplantae</taxon>
        <taxon>Streptophyta</taxon>
        <taxon>Embryophyta</taxon>
        <taxon>Tracheophyta</taxon>
        <taxon>Spermatophyta</taxon>
        <taxon>Magnoliopsida</taxon>
        <taxon>eudicotyledons</taxon>
        <taxon>Gunneridae</taxon>
        <taxon>Pentapetalae</taxon>
        <taxon>rosids</taxon>
        <taxon>fabids</taxon>
        <taxon>Malpighiales</taxon>
        <taxon>Rhizophoraceae</taxon>
        <taxon>Rhizophora</taxon>
    </lineage>
</organism>